<sequence length="78" mass="9054">MATGRHSSPTLNWKSSQSSLSGPIATPAIVDKRGDRLTDKKEAIMNALHYHWFYRDQLKDMEKDLKWLHQEALVIFRS</sequence>
<organism evidence="2 3">
    <name type="scientific">Penicillium flavigenum</name>
    <dbReference type="NCBI Taxonomy" id="254877"/>
    <lineage>
        <taxon>Eukaryota</taxon>
        <taxon>Fungi</taxon>
        <taxon>Dikarya</taxon>
        <taxon>Ascomycota</taxon>
        <taxon>Pezizomycotina</taxon>
        <taxon>Eurotiomycetes</taxon>
        <taxon>Eurotiomycetidae</taxon>
        <taxon>Eurotiales</taxon>
        <taxon>Aspergillaceae</taxon>
        <taxon>Penicillium</taxon>
    </lineage>
</organism>
<name>A0A1V6SPD4_9EURO</name>
<reference evidence="3" key="1">
    <citation type="journal article" date="2017" name="Nat. Microbiol.">
        <title>Global analysis of biosynthetic gene clusters reveals vast potential of secondary metabolite production in Penicillium species.</title>
        <authorList>
            <person name="Nielsen J.C."/>
            <person name="Grijseels S."/>
            <person name="Prigent S."/>
            <person name="Ji B."/>
            <person name="Dainat J."/>
            <person name="Nielsen K.F."/>
            <person name="Frisvad J.C."/>
            <person name="Workman M."/>
            <person name="Nielsen J."/>
        </authorList>
    </citation>
    <scope>NUCLEOTIDE SEQUENCE [LARGE SCALE GENOMIC DNA]</scope>
    <source>
        <strain evidence="3">IBT 14082</strain>
    </source>
</reference>
<dbReference type="OrthoDB" id="4365735at2759"/>
<accession>A0A1V6SPD4</accession>
<evidence type="ECO:0000256" key="1">
    <source>
        <dbReference type="SAM" id="MobiDB-lite"/>
    </source>
</evidence>
<dbReference type="AlphaFoldDB" id="A0A1V6SPD4"/>
<keyword evidence="3" id="KW-1185">Reference proteome</keyword>
<evidence type="ECO:0000313" key="3">
    <source>
        <dbReference type="Proteomes" id="UP000191342"/>
    </source>
</evidence>
<feature type="region of interest" description="Disordered" evidence="1">
    <location>
        <begin position="1"/>
        <end position="25"/>
    </location>
</feature>
<dbReference type="EMBL" id="MLQL01000030">
    <property type="protein sequence ID" value="OQE15846.1"/>
    <property type="molecule type" value="Genomic_DNA"/>
</dbReference>
<evidence type="ECO:0000313" key="2">
    <source>
        <dbReference type="EMBL" id="OQE15846.1"/>
    </source>
</evidence>
<proteinExistence type="predicted"/>
<feature type="compositionally biased region" description="Polar residues" evidence="1">
    <location>
        <begin position="1"/>
        <end position="21"/>
    </location>
</feature>
<dbReference type="Proteomes" id="UP000191342">
    <property type="component" value="Unassembled WGS sequence"/>
</dbReference>
<comment type="caution">
    <text evidence="2">The sequence shown here is derived from an EMBL/GenBank/DDBJ whole genome shotgun (WGS) entry which is preliminary data.</text>
</comment>
<gene>
    <name evidence="2" type="ORF">PENFLA_c030G04718</name>
</gene>
<protein>
    <submittedName>
        <fullName evidence="2">Uncharacterized protein</fullName>
    </submittedName>
</protein>